<dbReference type="KEGG" id="ccro:CMC5_042290"/>
<sequence length="284" mass="30419">METSTSDRDQPNRFNSPGVLAMFGGPFAALFGVAFVAASFLDPNTGVLAGILGALALVGGGLTFVWGRRETRRWFAEREARDAAVPAEERLSDRTRREILDVLAVALSGEVVPARHTGWLDGDEVRFAPEAQDHLRIERESLVLVVYHLAMPRRGNVADGGLGIAETGYWRVRALVDTTRTFDIVHRGPLGMTAFWAAQSAKTGDDGFDGSFIVAGQDCAWAAGQVTEATRKVLVADPTAILRGRAGRVEMLWPDGGTMPLTVTRFAQAAEVVSQLAGAVVEGG</sequence>
<dbReference type="Proteomes" id="UP000067626">
    <property type="component" value="Chromosome"/>
</dbReference>
<dbReference type="STRING" id="52.CMC5_042290"/>
<proteinExistence type="predicted"/>
<keyword evidence="3" id="KW-1185">Reference proteome</keyword>
<dbReference type="AlphaFoldDB" id="A0A0K1EGU2"/>
<feature type="transmembrane region" description="Helical" evidence="1">
    <location>
        <begin position="20"/>
        <end position="41"/>
    </location>
</feature>
<evidence type="ECO:0000256" key="1">
    <source>
        <dbReference type="SAM" id="Phobius"/>
    </source>
</evidence>
<feature type="transmembrane region" description="Helical" evidence="1">
    <location>
        <begin position="47"/>
        <end position="66"/>
    </location>
</feature>
<name>A0A0K1EGU2_CHOCO</name>
<dbReference type="RefSeq" id="WP_050432057.1">
    <property type="nucleotide sequence ID" value="NZ_CP012159.1"/>
</dbReference>
<keyword evidence="1" id="KW-0472">Membrane</keyword>
<evidence type="ECO:0000313" key="2">
    <source>
        <dbReference type="EMBL" id="AKT40076.1"/>
    </source>
</evidence>
<gene>
    <name evidence="2" type="ORF">CMC5_042290</name>
</gene>
<reference evidence="2 3" key="1">
    <citation type="submission" date="2015-07" db="EMBL/GenBank/DDBJ databases">
        <title>Genome analysis of myxobacterium Chondromyces crocatus Cm c5 reveals a high potential for natural compound synthesis and the genetic basis for the loss of fruiting body formation.</title>
        <authorList>
            <person name="Zaburannyi N."/>
            <person name="Bunk B."/>
            <person name="Maier J."/>
            <person name="Overmann J."/>
            <person name="Mueller R."/>
        </authorList>
    </citation>
    <scope>NUCLEOTIDE SEQUENCE [LARGE SCALE GENOMIC DNA]</scope>
    <source>
        <strain evidence="2 3">Cm c5</strain>
    </source>
</reference>
<evidence type="ECO:0000313" key="3">
    <source>
        <dbReference type="Proteomes" id="UP000067626"/>
    </source>
</evidence>
<keyword evidence="1" id="KW-1133">Transmembrane helix</keyword>
<dbReference type="EMBL" id="CP012159">
    <property type="protein sequence ID" value="AKT40076.1"/>
    <property type="molecule type" value="Genomic_DNA"/>
</dbReference>
<protein>
    <submittedName>
        <fullName evidence="2">Uncharacterized protein</fullName>
    </submittedName>
</protein>
<accession>A0A0K1EGU2</accession>
<keyword evidence="1" id="KW-0812">Transmembrane</keyword>
<organism evidence="2 3">
    <name type="scientific">Chondromyces crocatus</name>
    <dbReference type="NCBI Taxonomy" id="52"/>
    <lineage>
        <taxon>Bacteria</taxon>
        <taxon>Pseudomonadati</taxon>
        <taxon>Myxococcota</taxon>
        <taxon>Polyangia</taxon>
        <taxon>Polyangiales</taxon>
        <taxon>Polyangiaceae</taxon>
        <taxon>Chondromyces</taxon>
    </lineage>
</organism>